<dbReference type="AlphaFoldDB" id="A0A6J6U3A8"/>
<dbReference type="InterPro" id="IPR046549">
    <property type="entry name" value="DUF6703"/>
</dbReference>
<keyword evidence="2" id="KW-0812">Transmembrane</keyword>
<accession>A0A6J6U3A8</accession>
<reference evidence="3" key="1">
    <citation type="submission" date="2020-05" db="EMBL/GenBank/DDBJ databases">
        <authorList>
            <person name="Chiriac C."/>
            <person name="Salcher M."/>
            <person name="Ghai R."/>
            <person name="Kavagutti S V."/>
        </authorList>
    </citation>
    <scope>NUCLEOTIDE SEQUENCE</scope>
</reference>
<evidence type="ECO:0000313" key="3">
    <source>
        <dbReference type="EMBL" id="CAB4753815.1"/>
    </source>
</evidence>
<protein>
    <submittedName>
        <fullName evidence="3">Unannotated protein</fullName>
    </submittedName>
</protein>
<feature type="transmembrane region" description="Helical" evidence="2">
    <location>
        <begin position="73"/>
        <end position="91"/>
    </location>
</feature>
<dbReference type="Pfam" id="PF20444">
    <property type="entry name" value="DUF6703"/>
    <property type="match status" value="1"/>
</dbReference>
<dbReference type="EMBL" id="CAEZYZ010000153">
    <property type="protein sequence ID" value="CAB4753815.1"/>
    <property type="molecule type" value="Genomic_DNA"/>
</dbReference>
<feature type="region of interest" description="Disordered" evidence="1">
    <location>
        <begin position="1"/>
        <end position="58"/>
    </location>
</feature>
<sequence length="149" mass="15618">MAKQDNDQPTGVRGPGGPPPIPSKPSGKPAGRAASSGKPSKPSGPAKLSNPSSPTRSAFETKSYPLLVTLQRVPRWVMVVLPAALLFLGLIQTGGLAWLGGILLLLVAVFLAWLLLLSWPALTMGSRTVRLITVVAVVGIAVFKFMGRI</sequence>
<feature type="transmembrane region" description="Helical" evidence="2">
    <location>
        <begin position="129"/>
        <end position="147"/>
    </location>
</feature>
<feature type="compositionally biased region" description="Low complexity" evidence="1">
    <location>
        <begin position="24"/>
        <end position="47"/>
    </location>
</feature>
<proteinExistence type="predicted"/>
<feature type="transmembrane region" description="Helical" evidence="2">
    <location>
        <begin position="97"/>
        <end position="117"/>
    </location>
</feature>
<feature type="compositionally biased region" description="Polar residues" evidence="1">
    <location>
        <begin position="49"/>
        <end position="58"/>
    </location>
</feature>
<evidence type="ECO:0000256" key="1">
    <source>
        <dbReference type="SAM" id="MobiDB-lite"/>
    </source>
</evidence>
<organism evidence="3">
    <name type="scientific">freshwater metagenome</name>
    <dbReference type="NCBI Taxonomy" id="449393"/>
    <lineage>
        <taxon>unclassified sequences</taxon>
        <taxon>metagenomes</taxon>
        <taxon>ecological metagenomes</taxon>
    </lineage>
</organism>
<evidence type="ECO:0000256" key="2">
    <source>
        <dbReference type="SAM" id="Phobius"/>
    </source>
</evidence>
<keyword evidence="2" id="KW-0472">Membrane</keyword>
<name>A0A6J6U3A8_9ZZZZ</name>
<keyword evidence="2" id="KW-1133">Transmembrane helix</keyword>
<gene>
    <name evidence="3" type="ORF">UFOPK2810_00968</name>
</gene>